<reference evidence="2" key="1">
    <citation type="submission" date="2022-04" db="EMBL/GenBank/DDBJ databases">
        <title>A functionally conserved STORR gene fusion in Papaver species that diverged 16.8 million years ago.</title>
        <authorList>
            <person name="Catania T."/>
        </authorList>
    </citation>
    <scope>NUCLEOTIDE SEQUENCE</scope>
    <source>
        <strain evidence="2">S-188037</strain>
    </source>
</reference>
<organism evidence="2 3">
    <name type="scientific">Papaver atlanticum</name>
    <dbReference type="NCBI Taxonomy" id="357466"/>
    <lineage>
        <taxon>Eukaryota</taxon>
        <taxon>Viridiplantae</taxon>
        <taxon>Streptophyta</taxon>
        <taxon>Embryophyta</taxon>
        <taxon>Tracheophyta</taxon>
        <taxon>Spermatophyta</taxon>
        <taxon>Magnoliopsida</taxon>
        <taxon>Ranunculales</taxon>
        <taxon>Papaveraceae</taxon>
        <taxon>Papaveroideae</taxon>
        <taxon>Papaver</taxon>
    </lineage>
</organism>
<dbReference type="InterPro" id="IPR050232">
    <property type="entry name" value="FBL13/AtMIF1-like"/>
</dbReference>
<proteinExistence type="predicted"/>
<dbReference type="AlphaFoldDB" id="A0AAD4TK22"/>
<dbReference type="Proteomes" id="UP001202328">
    <property type="component" value="Unassembled WGS sequence"/>
</dbReference>
<dbReference type="EMBL" id="JAJJMB010000948">
    <property type="protein sequence ID" value="KAI3960213.1"/>
    <property type="molecule type" value="Genomic_DNA"/>
</dbReference>
<dbReference type="Pfam" id="PF08387">
    <property type="entry name" value="FBD"/>
    <property type="match status" value="1"/>
</dbReference>
<evidence type="ECO:0000259" key="1">
    <source>
        <dbReference type="Pfam" id="PF08387"/>
    </source>
</evidence>
<protein>
    <recommendedName>
        <fullName evidence="1">FBD domain-containing protein</fullName>
    </recommendedName>
</protein>
<accession>A0AAD4TK22</accession>
<dbReference type="InterPro" id="IPR006566">
    <property type="entry name" value="FBD"/>
</dbReference>
<feature type="domain" description="FBD" evidence="1">
    <location>
        <begin position="181"/>
        <end position="220"/>
    </location>
</feature>
<comment type="caution">
    <text evidence="2">The sequence shown here is derived from an EMBL/GenBank/DDBJ whole genome shotgun (WGS) entry which is preliminary data.</text>
</comment>
<evidence type="ECO:0000313" key="2">
    <source>
        <dbReference type="EMBL" id="KAI3960213.1"/>
    </source>
</evidence>
<keyword evidence="3" id="KW-1185">Reference proteome</keyword>
<dbReference type="PANTHER" id="PTHR31900">
    <property type="entry name" value="F-BOX/RNI SUPERFAMILY PROTEIN-RELATED"/>
    <property type="match status" value="1"/>
</dbReference>
<name>A0AAD4TK22_9MAGN</name>
<dbReference type="PANTHER" id="PTHR31900:SF30">
    <property type="entry name" value="SUPERFAMILY PROTEIN, PUTATIVE-RELATED"/>
    <property type="match status" value="1"/>
</dbReference>
<evidence type="ECO:0000313" key="3">
    <source>
        <dbReference type="Proteomes" id="UP001202328"/>
    </source>
</evidence>
<gene>
    <name evidence="2" type="ORF">MKW98_016937</name>
</gene>
<sequence>MEEEKNSEVTLHAPSLSSFIFDSYMSTSFILENLSSLITADIEIHINREDQMPSSYSAIREEKKEFYAQRFMRFFRGVHRVKVLKLRCSFIKALGGSPHILDTQLLKFYNLRCLELWTYLSRDCLYSIFYVLKISPNIESVSLQILPVQNYDKPPVYPFCDEVKINPENIGDYWDAGLSLPCMMCHLKYVKIEGLCGCVNELKFLEILLKHSTVLEKVVLTRYSAEQAI</sequence>